<dbReference type="Gene3D" id="2.60.40.650">
    <property type="match status" value="1"/>
</dbReference>
<dbReference type="OrthoDB" id="9795587at2"/>
<dbReference type="InterPro" id="IPR008335">
    <property type="entry name" value="Mopterin_OxRdtase_euk"/>
</dbReference>
<feature type="domain" description="Moybdenum cofactor oxidoreductase dimerisation" evidence="6">
    <location>
        <begin position="248"/>
        <end position="359"/>
    </location>
</feature>
<evidence type="ECO:0000313" key="8">
    <source>
        <dbReference type="Proteomes" id="UP000093592"/>
    </source>
</evidence>
<dbReference type="Gene3D" id="3.90.420.10">
    <property type="entry name" value="Oxidoreductase, molybdopterin-binding domain"/>
    <property type="match status" value="1"/>
</dbReference>
<evidence type="ECO:0000256" key="1">
    <source>
        <dbReference type="ARBA" id="ARBA00001924"/>
    </source>
</evidence>
<evidence type="ECO:0000256" key="2">
    <source>
        <dbReference type="ARBA" id="ARBA00022505"/>
    </source>
</evidence>
<evidence type="ECO:0000256" key="3">
    <source>
        <dbReference type="ARBA" id="ARBA00022723"/>
    </source>
</evidence>
<dbReference type="SUPFAM" id="SSF56524">
    <property type="entry name" value="Oxidoreductase molybdopterin-binding domain"/>
    <property type="match status" value="1"/>
</dbReference>
<name>A0A1A2ZBM8_9MYCO</name>
<comment type="caution">
    <text evidence="7">The sequence shown here is derived from an EMBL/GenBank/DDBJ whole genome shotgun (WGS) entry which is preliminary data.</text>
</comment>
<dbReference type="EMBL" id="LZKJ01000095">
    <property type="protein sequence ID" value="OBI47068.1"/>
    <property type="molecule type" value="Genomic_DNA"/>
</dbReference>
<dbReference type="InterPro" id="IPR005066">
    <property type="entry name" value="MoCF_OxRdtse_dimer"/>
</dbReference>
<evidence type="ECO:0000259" key="6">
    <source>
        <dbReference type="Pfam" id="PF03404"/>
    </source>
</evidence>
<dbReference type="PRINTS" id="PR00407">
    <property type="entry name" value="EUMOPTERIN"/>
</dbReference>
<dbReference type="Proteomes" id="UP000093592">
    <property type="component" value="Unassembled WGS sequence"/>
</dbReference>
<keyword evidence="4" id="KW-0560">Oxidoreductase</keyword>
<reference evidence="8" key="1">
    <citation type="submission" date="2016-06" db="EMBL/GenBank/DDBJ databases">
        <authorList>
            <person name="Sutton G."/>
            <person name="Brinkac L."/>
            <person name="Sanka R."/>
            <person name="Adams M."/>
            <person name="Lau E."/>
            <person name="Sam S."/>
            <person name="Sreng N."/>
            <person name="Him V."/>
            <person name="Kerleguer A."/>
            <person name="Cheng S."/>
        </authorList>
    </citation>
    <scope>NUCLEOTIDE SEQUENCE [LARGE SCALE GENOMIC DNA]</scope>
    <source>
        <strain evidence="8">E861</strain>
    </source>
</reference>
<evidence type="ECO:0000259" key="5">
    <source>
        <dbReference type="Pfam" id="PF00174"/>
    </source>
</evidence>
<dbReference type="Pfam" id="PF03404">
    <property type="entry name" value="Mo-co_dimer"/>
    <property type="match status" value="1"/>
</dbReference>
<dbReference type="InterPro" id="IPR036374">
    <property type="entry name" value="OxRdtase_Mopterin-bd_sf"/>
</dbReference>
<dbReference type="RefSeq" id="WP_065014422.1">
    <property type="nucleotide sequence ID" value="NZ_LZKJ01000095.1"/>
</dbReference>
<dbReference type="InterPro" id="IPR014756">
    <property type="entry name" value="Ig_E-set"/>
</dbReference>
<keyword evidence="2" id="KW-0500">Molybdenum</keyword>
<dbReference type="GO" id="GO:0043546">
    <property type="term" value="F:molybdopterin cofactor binding"/>
    <property type="evidence" value="ECO:0007669"/>
    <property type="project" value="TreeGrafter"/>
</dbReference>
<dbReference type="GO" id="GO:0030151">
    <property type="term" value="F:molybdenum ion binding"/>
    <property type="evidence" value="ECO:0007669"/>
    <property type="project" value="InterPro"/>
</dbReference>
<dbReference type="Pfam" id="PF00174">
    <property type="entry name" value="Oxidored_molyb"/>
    <property type="match status" value="1"/>
</dbReference>
<sequence>MWGKSAATIVHERCPFNAEAAAAELARSEITPLDTFYCRNHGPIPDIPAQSWRLSVDGLVAKPLSLGFEELTSAFKVHTVVATLQCAGNRRAGFNEIRHVAGEDPWGSGATSTAVWRGVALADVLDAAAARRDRGLHVAFAAPDRSPIASPAQVFGGSIPLDKAMSDEVLLAWEMNDQPLPRIHGGPVRVVVPGYIGARSVKWIDSVTVQEAPSQNYFQAVAYRLLPADRDPDSAEPGEGISLSSVVLNCDILAPTDGDRIPGGALTVHGYAFADGDHGIARVDVSIDEGRSWRQADLNPPVSRWAWQHWSVTVTAGPGPLTVMARVWDATGATHPESAASLWNPKGYANNSWPRVHLDIT</sequence>
<evidence type="ECO:0000313" key="7">
    <source>
        <dbReference type="EMBL" id="OBI47068.1"/>
    </source>
</evidence>
<accession>A0A1A2ZBM8</accession>
<keyword evidence="3" id="KW-0479">Metal-binding</keyword>
<dbReference type="SUPFAM" id="SSF81296">
    <property type="entry name" value="E set domains"/>
    <property type="match status" value="1"/>
</dbReference>
<dbReference type="PANTHER" id="PTHR19372">
    <property type="entry name" value="SULFITE REDUCTASE"/>
    <property type="match status" value="1"/>
</dbReference>
<dbReference type="GO" id="GO:0008482">
    <property type="term" value="F:sulfite oxidase activity"/>
    <property type="evidence" value="ECO:0007669"/>
    <property type="project" value="TreeGrafter"/>
</dbReference>
<dbReference type="CDD" id="cd02110">
    <property type="entry name" value="SO_family_Moco_dimer"/>
    <property type="match status" value="1"/>
</dbReference>
<comment type="cofactor">
    <cofactor evidence="1">
        <name>Mo-molybdopterin</name>
        <dbReference type="ChEBI" id="CHEBI:71302"/>
    </cofactor>
</comment>
<feature type="domain" description="Oxidoreductase molybdopterin-binding" evidence="5">
    <location>
        <begin position="41"/>
        <end position="218"/>
    </location>
</feature>
<dbReference type="AlphaFoldDB" id="A0A1A2ZBM8"/>
<dbReference type="PANTHER" id="PTHR19372:SF7">
    <property type="entry name" value="SULFITE OXIDASE, MITOCHONDRIAL"/>
    <property type="match status" value="1"/>
</dbReference>
<dbReference type="GO" id="GO:0006790">
    <property type="term" value="P:sulfur compound metabolic process"/>
    <property type="evidence" value="ECO:0007669"/>
    <property type="project" value="TreeGrafter"/>
</dbReference>
<evidence type="ECO:0000256" key="4">
    <source>
        <dbReference type="ARBA" id="ARBA00023002"/>
    </source>
</evidence>
<proteinExistence type="predicted"/>
<gene>
    <name evidence="7" type="ORF">A5707_20565</name>
</gene>
<protein>
    <submittedName>
        <fullName evidence="7">Sulfite oxidase</fullName>
    </submittedName>
</protein>
<dbReference type="InterPro" id="IPR000572">
    <property type="entry name" value="OxRdtase_Mopterin-bd_dom"/>
</dbReference>
<dbReference type="GO" id="GO:0020037">
    <property type="term" value="F:heme binding"/>
    <property type="evidence" value="ECO:0007669"/>
    <property type="project" value="TreeGrafter"/>
</dbReference>
<organism evidence="7 8">
    <name type="scientific">Mycobacterium kyorinense</name>
    <dbReference type="NCBI Taxonomy" id="487514"/>
    <lineage>
        <taxon>Bacteria</taxon>
        <taxon>Bacillati</taxon>
        <taxon>Actinomycetota</taxon>
        <taxon>Actinomycetes</taxon>
        <taxon>Mycobacteriales</taxon>
        <taxon>Mycobacteriaceae</taxon>
        <taxon>Mycobacterium</taxon>
    </lineage>
</organism>